<evidence type="ECO:0000259" key="2">
    <source>
        <dbReference type="Pfam" id="PF05347"/>
    </source>
</evidence>
<sequence>MSRSTFIAARNSRHRTAALALYRALLRTASKVPVSAEDVVQKASKDVKKNPVVRIVRKRFAKNTPYTSFRLIYAAMAAGYKFLNILTKAQTPNSPEHNQVMNHLQSVRQTANASRAVPQPPRKPDPLLPPEPLLINVAKADEPPKYTSNILPRSRDSLKGPRKVPSVSATADGQPFVRLKKPQPYAMSKMIGRKTNIFNDRIMNILDVDEWTASQAALEDEWDRMMDKLLAKENPEKTEGQASSRRPYGDDYFPMGETFGWSVQLSRLWWEWKVEKTWEDWTARGEALHELVEQERSLAEKEQRGRNENDLLKRNNRRTAARSRRDAHEFDDPPPNVVVSDATGLPLLEALRSNLPESTESAPDDAPHDPFLSPAWARLVKAERGRMLTWARRHVVRPER</sequence>
<dbReference type="AlphaFoldDB" id="A0A2T3Z1K2"/>
<feature type="domain" description="Complex 1 LYR protein" evidence="2">
    <location>
        <begin position="17"/>
        <end position="84"/>
    </location>
</feature>
<protein>
    <recommendedName>
        <fullName evidence="2">Complex 1 LYR protein domain-containing protein</fullName>
    </recommendedName>
</protein>
<evidence type="ECO:0000313" key="3">
    <source>
        <dbReference type="EMBL" id="PTB38620.1"/>
    </source>
</evidence>
<organism evidence="3 4">
    <name type="scientific">Trichoderma asperellum (strain ATCC 204424 / CBS 433.97 / NBRC 101777)</name>
    <dbReference type="NCBI Taxonomy" id="1042311"/>
    <lineage>
        <taxon>Eukaryota</taxon>
        <taxon>Fungi</taxon>
        <taxon>Dikarya</taxon>
        <taxon>Ascomycota</taxon>
        <taxon>Pezizomycotina</taxon>
        <taxon>Sordariomycetes</taxon>
        <taxon>Hypocreomycetidae</taxon>
        <taxon>Hypocreales</taxon>
        <taxon>Hypocreaceae</taxon>
        <taxon>Trichoderma</taxon>
    </lineage>
</organism>
<feature type="compositionally biased region" description="Basic and acidic residues" evidence="1">
    <location>
        <begin position="296"/>
        <end position="313"/>
    </location>
</feature>
<dbReference type="Proteomes" id="UP000240493">
    <property type="component" value="Unassembled WGS sequence"/>
</dbReference>
<feature type="region of interest" description="Disordered" evidence="1">
    <location>
        <begin position="107"/>
        <end position="129"/>
    </location>
</feature>
<gene>
    <name evidence="3" type="ORF">M441DRAFT_144932</name>
</gene>
<name>A0A2T3Z1K2_TRIA4</name>
<reference evidence="3 4" key="1">
    <citation type="submission" date="2016-07" db="EMBL/GenBank/DDBJ databases">
        <title>Multiple horizontal gene transfer events from other fungi enriched the ability of initially mycotrophic Trichoderma (Ascomycota) to feed on dead plant biomass.</title>
        <authorList>
            <consortium name="DOE Joint Genome Institute"/>
            <person name="Aerts A."/>
            <person name="Atanasova L."/>
            <person name="Chenthamara K."/>
            <person name="Zhang J."/>
            <person name="Grujic M."/>
            <person name="Henrissat B."/>
            <person name="Kuo A."/>
            <person name="Salamov A."/>
            <person name="Lipzen A."/>
            <person name="Labutti K."/>
            <person name="Barry K."/>
            <person name="Miao Y."/>
            <person name="Rahimi M.J."/>
            <person name="Shen Q."/>
            <person name="Grigoriev I.V."/>
            <person name="Kubicek C.P."/>
            <person name="Druzhinina I.S."/>
        </authorList>
    </citation>
    <scope>NUCLEOTIDE SEQUENCE [LARGE SCALE GENOMIC DNA]</scope>
    <source>
        <strain evidence="3 4">CBS 433.97</strain>
    </source>
</reference>
<evidence type="ECO:0000313" key="4">
    <source>
        <dbReference type="Proteomes" id="UP000240493"/>
    </source>
</evidence>
<dbReference type="InterPro" id="IPR008011">
    <property type="entry name" value="Complex1_LYR_dom"/>
</dbReference>
<dbReference type="Pfam" id="PF05347">
    <property type="entry name" value="Complex1_LYR"/>
    <property type="match status" value="1"/>
</dbReference>
<dbReference type="EMBL" id="KZ679265">
    <property type="protein sequence ID" value="PTB38620.1"/>
    <property type="molecule type" value="Genomic_DNA"/>
</dbReference>
<dbReference type="OrthoDB" id="3925971at2759"/>
<proteinExistence type="predicted"/>
<accession>A0A2T3Z1K2</accession>
<dbReference type="STRING" id="1042311.A0A2T3Z1K2"/>
<keyword evidence="4" id="KW-1185">Reference proteome</keyword>
<feature type="compositionally biased region" description="Pro residues" evidence="1">
    <location>
        <begin position="118"/>
        <end position="129"/>
    </location>
</feature>
<feature type="region of interest" description="Disordered" evidence="1">
    <location>
        <begin position="296"/>
        <end position="339"/>
    </location>
</feature>
<evidence type="ECO:0000256" key="1">
    <source>
        <dbReference type="SAM" id="MobiDB-lite"/>
    </source>
</evidence>
<feature type="region of interest" description="Disordered" evidence="1">
    <location>
        <begin position="144"/>
        <end position="173"/>
    </location>
</feature>